<dbReference type="AlphaFoldDB" id="A0A8J3FD47"/>
<dbReference type="Proteomes" id="UP000649739">
    <property type="component" value="Unassembled WGS sequence"/>
</dbReference>
<comment type="caution">
    <text evidence="1">The sequence shown here is derived from an EMBL/GenBank/DDBJ whole genome shotgun (WGS) entry which is preliminary data.</text>
</comment>
<evidence type="ECO:0000313" key="2">
    <source>
        <dbReference type="Proteomes" id="UP000649739"/>
    </source>
</evidence>
<protein>
    <submittedName>
        <fullName evidence="1">Uncharacterized protein</fullName>
    </submittedName>
</protein>
<keyword evidence="2" id="KW-1185">Reference proteome</keyword>
<dbReference type="RefSeq" id="WP_189172367.1">
    <property type="nucleotide sequence ID" value="NZ_BMQB01000028.1"/>
</dbReference>
<sequence>MPDDEQATAISAAVLVASTAQPDDSGADTADRYDWQAAMAAAHGLRLLYDSLTFGKLAKDAGVKLQLQRFVN</sequence>
<evidence type="ECO:0000313" key="1">
    <source>
        <dbReference type="EMBL" id="GGK11289.1"/>
    </source>
</evidence>
<dbReference type="EMBL" id="BMQB01000028">
    <property type="protein sequence ID" value="GGK11289.1"/>
    <property type="molecule type" value="Genomic_DNA"/>
</dbReference>
<organism evidence="1 2">
    <name type="scientific">Pilimelia anulata</name>
    <dbReference type="NCBI Taxonomy" id="53371"/>
    <lineage>
        <taxon>Bacteria</taxon>
        <taxon>Bacillati</taxon>
        <taxon>Actinomycetota</taxon>
        <taxon>Actinomycetes</taxon>
        <taxon>Micromonosporales</taxon>
        <taxon>Micromonosporaceae</taxon>
        <taxon>Pilimelia</taxon>
    </lineage>
</organism>
<accession>A0A8J3FD47</accession>
<reference evidence="1" key="2">
    <citation type="submission" date="2020-09" db="EMBL/GenBank/DDBJ databases">
        <authorList>
            <person name="Sun Q."/>
            <person name="Ohkuma M."/>
        </authorList>
    </citation>
    <scope>NUCLEOTIDE SEQUENCE</scope>
    <source>
        <strain evidence="1">JCM 3090</strain>
    </source>
</reference>
<gene>
    <name evidence="1" type="ORF">GCM10010123_46570</name>
</gene>
<reference evidence="1" key="1">
    <citation type="journal article" date="2014" name="Int. J. Syst. Evol. Microbiol.">
        <title>Complete genome sequence of Corynebacterium casei LMG S-19264T (=DSM 44701T), isolated from a smear-ripened cheese.</title>
        <authorList>
            <consortium name="US DOE Joint Genome Institute (JGI-PGF)"/>
            <person name="Walter F."/>
            <person name="Albersmeier A."/>
            <person name="Kalinowski J."/>
            <person name="Ruckert C."/>
        </authorList>
    </citation>
    <scope>NUCLEOTIDE SEQUENCE</scope>
    <source>
        <strain evidence="1">JCM 3090</strain>
    </source>
</reference>
<proteinExistence type="predicted"/>
<name>A0A8J3FD47_9ACTN</name>